<gene>
    <name evidence="7" type="ORF">TRIADDRAFT_62378</name>
</gene>
<evidence type="ECO:0000256" key="1">
    <source>
        <dbReference type="ARBA" id="ARBA00004123"/>
    </source>
</evidence>
<evidence type="ECO:0000313" key="8">
    <source>
        <dbReference type="Proteomes" id="UP000009022"/>
    </source>
</evidence>
<name>B3SDM1_TRIAD</name>
<keyword evidence="3 6" id="KW-0805">Transcription regulation</keyword>
<evidence type="ECO:0000256" key="5">
    <source>
        <dbReference type="ARBA" id="ARBA00023242"/>
    </source>
</evidence>
<keyword evidence="4 6" id="KW-0804">Transcription</keyword>
<dbReference type="RefSeq" id="XP_002118337.1">
    <property type="nucleotide sequence ID" value="XM_002118301.1"/>
</dbReference>
<dbReference type="PANTHER" id="PTHR21428:SF11">
    <property type="entry name" value="MEDIATOR OF RNA POLYMERASE II TRANSCRIPTION SUBUNIT 7"/>
    <property type="match status" value="1"/>
</dbReference>
<dbReference type="InterPro" id="IPR044888">
    <property type="entry name" value="Mediatior_Med7_sf"/>
</dbReference>
<organism evidence="7 8">
    <name type="scientific">Trichoplax adhaerens</name>
    <name type="common">Trichoplax reptans</name>
    <dbReference type="NCBI Taxonomy" id="10228"/>
    <lineage>
        <taxon>Eukaryota</taxon>
        <taxon>Metazoa</taxon>
        <taxon>Placozoa</taxon>
        <taxon>Uniplacotomia</taxon>
        <taxon>Trichoplacea</taxon>
        <taxon>Trichoplacidae</taxon>
        <taxon>Trichoplax</taxon>
    </lineage>
</organism>
<evidence type="ECO:0000256" key="2">
    <source>
        <dbReference type="ARBA" id="ARBA00009994"/>
    </source>
</evidence>
<dbReference type="GeneID" id="6759560"/>
<dbReference type="Proteomes" id="UP000009022">
    <property type="component" value="Unassembled WGS sequence"/>
</dbReference>
<keyword evidence="8" id="KW-1185">Reference proteome</keyword>
<dbReference type="GO" id="GO:0006357">
    <property type="term" value="P:regulation of transcription by RNA polymerase II"/>
    <property type="evidence" value="ECO:0000318"/>
    <property type="project" value="GO_Central"/>
</dbReference>
<evidence type="ECO:0000256" key="3">
    <source>
        <dbReference type="ARBA" id="ARBA00023015"/>
    </source>
</evidence>
<protein>
    <recommendedName>
        <fullName evidence="6">Mediator of RNA polymerase II transcription subunit 7</fullName>
    </recommendedName>
</protein>
<dbReference type="HOGENOM" id="CLU_065214_2_0_1"/>
<sequence>MDDHVVSTFPSPPSEYYSCYTEENVRDGLTPKPPPIIEGSYEIYGMKFDTRDPTIRSLESQKIQQVFRKESSVDRLAEMRKINFSILVNFIELLDLITKSPFSPKRHEKLSHLGTLFINIHHLINEYRPHQARETLKAILELQKRQKLEAVEKINKCIDEVENIINTCGNLLEPVCKEEKIESSDKNDITNTEESETMKIVNNNDNIQLCSPVNRWLCKITDEME</sequence>
<dbReference type="FunCoup" id="B3SDM1">
    <property type="interactions" value="1642"/>
</dbReference>
<comment type="similarity">
    <text evidence="2 6">Belongs to the Mediator complex subunit 7 family.</text>
</comment>
<reference evidence="7 8" key="1">
    <citation type="journal article" date="2008" name="Nature">
        <title>The Trichoplax genome and the nature of placozoans.</title>
        <authorList>
            <person name="Srivastava M."/>
            <person name="Begovic E."/>
            <person name="Chapman J."/>
            <person name="Putnam N.H."/>
            <person name="Hellsten U."/>
            <person name="Kawashima T."/>
            <person name="Kuo A."/>
            <person name="Mitros T."/>
            <person name="Salamov A."/>
            <person name="Carpenter M.L."/>
            <person name="Signorovitch A.Y."/>
            <person name="Moreno M.A."/>
            <person name="Kamm K."/>
            <person name="Grimwood J."/>
            <person name="Schmutz J."/>
            <person name="Shapiro H."/>
            <person name="Grigoriev I.V."/>
            <person name="Buss L.W."/>
            <person name="Schierwater B."/>
            <person name="Dellaporta S.L."/>
            <person name="Rokhsar D.S."/>
        </authorList>
    </citation>
    <scope>NUCLEOTIDE SEQUENCE [LARGE SCALE GENOMIC DNA]</scope>
    <source>
        <strain evidence="7 8">Grell-BS-1999</strain>
    </source>
</reference>
<dbReference type="Pfam" id="PF05983">
    <property type="entry name" value="Med7"/>
    <property type="match status" value="1"/>
</dbReference>
<proteinExistence type="inferred from homology"/>
<dbReference type="AlphaFoldDB" id="B3SDM1"/>
<comment type="function">
    <text evidence="6">Component of the Mediator complex, a coactivator involved in the regulated transcription of nearly all RNA polymerase II-dependent genes. Mediator functions as a bridge to convey information from gene-specific regulatory proteins to the basal RNA polymerase II transcription machinery.</text>
</comment>
<evidence type="ECO:0000256" key="6">
    <source>
        <dbReference type="RuleBase" id="RU364060"/>
    </source>
</evidence>
<dbReference type="PhylomeDB" id="B3SDM1"/>
<dbReference type="GO" id="GO:0070847">
    <property type="term" value="C:core mediator complex"/>
    <property type="evidence" value="ECO:0000318"/>
    <property type="project" value="GO_Central"/>
</dbReference>
<dbReference type="CTD" id="6759560"/>
<evidence type="ECO:0000256" key="4">
    <source>
        <dbReference type="ARBA" id="ARBA00023163"/>
    </source>
</evidence>
<comment type="subcellular location">
    <subcellularLocation>
        <location evidence="1 6">Nucleus</location>
    </subcellularLocation>
</comment>
<dbReference type="EMBL" id="DS985282">
    <property type="protein sequence ID" value="EDV19159.1"/>
    <property type="molecule type" value="Genomic_DNA"/>
</dbReference>
<dbReference type="InterPro" id="IPR009244">
    <property type="entry name" value="Mediatior_Med7"/>
</dbReference>
<comment type="subunit">
    <text evidence="6">Component of the Mediator complex.</text>
</comment>
<dbReference type="PANTHER" id="PTHR21428">
    <property type="entry name" value="MEDIATOR OF RNA POLYMERASE II TRANSCRIPTION SUBUNIT 7"/>
    <property type="match status" value="1"/>
</dbReference>
<dbReference type="GO" id="GO:0003712">
    <property type="term" value="F:transcription coregulator activity"/>
    <property type="evidence" value="ECO:0007669"/>
    <property type="project" value="InterPro"/>
</dbReference>
<dbReference type="KEGG" id="tad:TRIADDRAFT_62378"/>
<dbReference type="OMA" id="HTIFINM"/>
<dbReference type="InParanoid" id="B3SDM1"/>
<dbReference type="InterPro" id="IPR037212">
    <property type="entry name" value="Med7/Med21-like"/>
</dbReference>
<evidence type="ECO:0000313" key="7">
    <source>
        <dbReference type="EMBL" id="EDV19159.1"/>
    </source>
</evidence>
<keyword evidence="5 6" id="KW-0539">Nucleus</keyword>
<accession>B3SDM1</accession>
<dbReference type="eggNOG" id="KOG0570">
    <property type="taxonomic scope" value="Eukaryota"/>
</dbReference>
<dbReference type="SUPFAM" id="SSF140718">
    <property type="entry name" value="Mediator hinge subcomplex-like"/>
    <property type="match status" value="1"/>
</dbReference>
<dbReference type="OrthoDB" id="10253553at2759"/>
<dbReference type="Gene3D" id="6.10.140.200">
    <property type="match status" value="1"/>
</dbReference>
<dbReference type="STRING" id="10228.B3SDM1"/>
<keyword evidence="6" id="KW-0010">Activator</keyword>
<dbReference type="GO" id="GO:0016592">
    <property type="term" value="C:mediator complex"/>
    <property type="evidence" value="ECO:0000318"/>
    <property type="project" value="GO_Central"/>
</dbReference>